<evidence type="ECO:0000313" key="3">
    <source>
        <dbReference type="Proteomes" id="UP001283361"/>
    </source>
</evidence>
<protein>
    <submittedName>
        <fullName evidence="2">Uncharacterized protein</fullName>
    </submittedName>
</protein>
<dbReference type="EMBL" id="JAWDGP010005171">
    <property type="protein sequence ID" value="KAK3759073.1"/>
    <property type="molecule type" value="Genomic_DNA"/>
</dbReference>
<evidence type="ECO:0000256" key="1">
    <source>
        <dbReference type="SAM" id="MobiDB-lite"/>
    </source>
</evidence>
<organism evidence="2 3">
    <name type="scientific">Elysia crispata</name>
    <name type="common">lettuce slug</name>
    <dbReference type="NCBI Taxonomy" id="231223"/>
    <lineage>
        <taxon>Eukaryota</taxon>
        <taxon>Metazoa</taxon>
        <taxon>Spiralia</taxon>
        <taxon>Lophotrochozoa</taxon>
        <taxon>Mollusca</taxon>
        <taxon>Gastropoda</taxon>
        <taxon>Heterobranchia</taxon>
        <taxon>Euthyneura</taxon>
        <taxon>Panpulmonata</taxon>
        <taxon>Sacoglossa</taxon>
        <taxon>Placobranchoidea</taxon>
        <taxon>Plakobranchidae</taxon>
        <taxon>Elysia</taxon>
    </lineage>
</organism>
<evidence type="ECO:0000313" key="2">
    <source>
        <dbReference type="EMBL" id="KAK3759073.1"/>
    </source>
</evidence>
<accession>A0AAE1D7A4</accession>
<comment type="caution">
    <text evidence="2">The sequence shown here is derived from an EMBL/GenBank/DDBJ whole genome shotgun (WGS) entry which is preliminary data.</text>
</comment>
<gene>
    <name evidence="2" type="ORF">RRG08_060051</name>
</gene>
<sequence>SRTGQSDQQQSGLWQHDRDELFVSRTGQSDQQQSGLWQHDRDELFVSRAGQSDQQQLGLWQHDRDELFVSRTGHSDQQQSGLWQHDRDELFMSMPLATVWHAGPPSGGTGRSQDSVESTHHEIRRLASIFSASPIVLNGIENMGYRYFEKVTNVLRCYQG</sequence>
<keyword evidence="3" id="KW-1185">Reference proteome</keyword>
<name>A0AAE1D7A4_9GAST</name>
<feature type="region of interest" description="Disordered" evidence="1">
    <location>
        <begin position="1"/>
        <end position="37"/>
    </location>
</feature>
<dbReference type="Proteomes" id="UP001283361">
    <property type="component" value="Unassembled WGS sequence"/>
</dbReference>
<feature type="non-terminal residue" evidence="2">
    <location>
        <position position="160"/>
    </location>
</feature>
<feature type="compositionally biased region" description="Polar residues" evidence="1">
    <location>
        <begin position="1"/>
        <end position="13"/>
    </location>
</feature>
<reference evidence="2" key="1">
    <citation type="journal article" date="2023" name="G3 (Bethesda)">
        <title>A reference genome for the long-term kleptoplast-retaining sea slug Elysia crispata morphotype clarki.</title>
        <authorList>
            <person name="Eastman K.E."/>
            <person name="Pendleton A.L."/>
            <person name="Shaikh M.A."/>
            <person name="Suttiyut T."/>
            <person name="Ogas R."/>
            <person name="Tomko P."/>
            <person name="Gavelis G."/>
            <person name="Widhalm J.R."/>
            <person name="Wisecaver J.H."/>
        </authorList>
    </citation>
    <scope>NUCLEOTIDE SEQUENCE</scope>
    <source>
        <strain evidence="2">ECLA1</strain>
    </source>
</reference>
<feature type="compositionally biased region" description="Polar residues" evidence="1">
    <location>
        <begin position="25"/>
        <end position="36"/>
    </location>
</feature>
<dbReference type="AlphaFoldDB" id="A0AAE1D7A4"/>
<proteinExistence type="predicted"/>